<proteinExistence type="predicted"/>
<dbReference type="Proteomes" id="UP000606172">
    <property type="component" value="Unassembled WGS sequence"/>
</dbReference>
<dbReference type="AlphaFoldDB" id="A0A919VDH6"/>
<accession>A0A919VDH6</accession>
<dbReference type="EMBL" id="BOOW01000028">
    <property type="protein sequence ID" value="GII94144.1"/>
    <property type="molecule type" value="Genomic_DNA"/>
</dbReference>
<protein>
    <submittedName>
        <fullName evidence="1">Uncharacterized protein</fullName>
    </submittedName>
</protein>
<comment type="caution">
    <text evidence="1">The sequence shown here is derived from an EMBL/GenBank/DDBJ whole genome shotgun (WGS) entry which is preliminary data.</text>
</comment>
<keyword evidence="2" id="KW-1185">Reference proteome</keyword>
<reference evidence="1" key="1">
    <citation type="submission" date="2021-01" db="EMBL/GenBank/DDBJ databases">
        <title>Whole genome shotgun sequence of Sinosporangium siamense NBRC 109515.</title>
        <authorList>
            <person name="Komaki H."/>
            <person name="Tamura T."/>
        </authorList>
    </citation>
    <scope>NUCLEOTIDE SEQUENCE</scope>
    <source>
        <strain evidence="1">NBRC 109515</strain>
    </source>
</reference>
<evidence type="ECO:0000313" key="1">
    <source>
        <dbReference type="EMBL" id="GII94144.1"/>
    </source>
</evidence>
<dbReference type="RefSeq" id="WP_204028325.1">
    <property type="nucleotide sequence ID" value="NZ_BOOW01000028.1"/>
</dbReference>
<name>A0A919VDH6_9ACTN</name>
<sequence>MPEGDAPLVLAGLSSSFMNQRTQLDRIAEALGTLPVRGLMTTGPAVDPATIRASGNVLIAAVDVAALRGLRPKGRCPPAEPRRLI</sequence>
<gene>
    <name evidence="1" type="ORF">Ssi02_43750</name>
</gene>
<dbReference type="Gene3D" id="3.40.50.2000">
    <property type="entry name" value="Glycogen Phosphorylase B"/>
    <property type="match status" value="1"/>
</dbReference>
<organism evidence="1 2">
    <name type="scientific">Sinosporangium siamense</name>
    <dbReference type="NCBI Taxonomy" id="1367973"/>
    <lineage>
        <taxon>Bacteria</taxon>
        <taxon>Bacillati</taxon>
        <taxon>Actinomycetota</taxon>
        <taxon>Actinomycetes</taxon>
        <taxon>Streptosporangiales</taxon>
        <taxon>Streptosporangiaceae</taxon>
        <taxon>Sinosporangium</taxon>
    </lineage>
</organism>
<evidence type="ECO:0000313" key="2">
    <source>
        <dbReference type="Proteomes" id="UP000606172"/>
    </source>
</evidence>